<dbReference type="InParanoid" id="B9SFG3"/>
<accession>B9SFG3</accession>
<protein>
    <submittedName>
        <fullName evidence="1">Uncharacterized protein</fullName>
    </submittedName>
</protein>
<keyword evidence="2" id="KW-1185">Reference proteome</keyword>
<evidence type="ECO:0000313" key="1">
    <source>
        <dbReference type="EMBL" id="EEF37575.1"/>
    </source>
</evidence>
<evidence type="ECO:0000313" key="2">
    <source>
        <dbReference type="Proteomes" id="UP000008311"/>
    </source>
</evidence>
<dbReference type="Proteomes" id="UP000008311">
    <property type="component" value="Unassembled WGS sequence"/>
</dbReference>
<gene>
    <name evidence="1" type="ORF">RCOM_0646090</name>
</gene>
<name>B9SFG3_RICCO</name>
<organism evidence="1 2">
    <name type="scientific">Ricinus communis</name>
    <name type="common">Castor bean</name>
    <dbReference type="NCBI Taxonomy" id="3988"/>
    <lineage>
        <taxon>Eukaryota</taxon>
        <taxon>Viridiplantae</taxon>
        <taxon>Streptophyta</taxon>
        <taxon>Embryophyta</taxon>
        <taxon>Tracheophyta</taxon>
        <taxon>Spermatophyta</taxon>
        <taxon>Magnoliopsida</taxon>
        <taxon>eudicotyledons</taxon>
        <taxon>Gunneridae</taxon>
        <taxon>Pentapetalae</taxon>
        <taxon>rosids</taxon>
        <taxon>fabids</taxon>
        <taxon>Malpighiales</taxon>
        <taxon>Euphorbiaceae</taxon>
        <taxon>Acalyphoideae</taxon>
        <taxon>Acalypheae</taxon>
        <taxon>Ricinus</taxon>
    </lineage>
</organism>
<proteinExistence type="predicted"/>
<reference evidence="2" key="1">
    <citation type="journal article" date="2010" name="Nat. Biotechnol.">
        <title>Draft genome sequence of the oilseed species Ricinus communis.</title>
        <authorList>
            <person name="Chan A.P."/>
            <person name="Crabtree J."/>
            <person name="Zhao Q."/>
            <person name="Lorenzi H."/>
            <person name="Orvis J."/>
            <person name="Puiu D."/>
            <person name="Melake-Berhan A."/>
            <person name="Jones K.M."/>
            <person name="Redman J."/>
            <person name="Chen G."/>
            <person name="Cahoon E.B."/>
            <person name="Gedil M."/>
            <person name="Stanke M."/>
            <person name="Haas B.J."/>
            <person name="Wortman J.R."/>
            <person name="Fraser-Liggett C.M."/>
            <person name="Ravel J."/>
            <person name="Rabinowicz P.D."/>
        </authorList>
    </citation>
    <scope>NUCLEOTIDE SEQUENCE [LARGE SCALE GENOMIC DNA]</scope>
    <source>
        <strain evidence="2">cv. Hale</strain>
    </source>
</reference>
<sequence length="63" mass="6875">MNYHTCPLSNITLYPYASNLALKLKQQSPSLSIKTIDTPHPPFTLTTALPPLPPPPLSLPLPL</sequence>
<dbReference type="EMBL" id="EQ973945">
    <property type="protein sequence ID" value="EEF37575.1"/>
    <property type="molecule type" value="Genomic_DNA"/>
</dbReference>
<dbReference type="AlphaFoldDB" id="B9SFG3"/>